<dbReference type="EMBL" id="KQ964269">
    <property type="protein sequence ID" value="KXJ86275.1"/>
    <property type="molecule type" value="Genomic_DNA"/>
</dbReference>
<evidence type="ECO:0000313" key="4">
    <source>
        <dbReference type="Proteomes" id="UP000070501"/>
    </source>
</evidence>
<dbReference type="FunCoup" id="A0A136IMU1">
    <property type="interactions" value="782"/>
</dbReference>
<dbReference type="FunFam" id="3.20.20.70:FF:000138">
    <property type="entry name" value="NADPH dehydrogenase 1"/>
    <property type="match status" value="1"/>
</dbReference>
<dbReference type="SUPFAM" id="SSF51395">
    <property type="entry name" value="FMN-linked oxidoreductases"/>
    <property type="match status" value="1"/>
</dbReference>
<protein>
    <recommendedName>
        <fullName evidence="2">NADH:flavin oxidoreductase/NADH oxidase N-terminal domain-containing protein</fullName>
    </recommendedName>
</protein>
<dbReference type="InParanoid" id="A0A136IMU1"/>
<dbReference type="GO" id="GO:0003959">
    <property type="term" value="F:NADPH dehydrogenase activity"/>
    <property type="evidence" value="ECO:0007669"/>
    <property type="project" value="TreeGrafter"/>
</dbReference>
<evidence type="ECO:0000256" key="1">
    <source>
        <dbReference type="ARBA" id="ARBA00022630"/>
    </source>
</evidence>
<evidence type="ECO:0000259" key="2">
    <source>
        <dbReference type="Pfam" id="PF00724"/>
    </source>
</evidence>
<accession>A0A136IMU1</accession>
<dbReference type="InterPro" id="IPR013785">
    <property type="entry name" value="Aldolase_TIM"/>
</dbReference>
<evidence type="ECO:0000313" key="3">
    <source>
        <dbReference type="EMBL" id="KXJ86275.1"/>
    </source>
</evidence>
<dbReference type="InterPro" id="IPR001155">
    <property type="entry name" value="OxRdtase_FMN_N"/>
</dbReference>
<dbReference type="STRING" id="196109.A0A136IMU1"/>
<feature type="domain" description="NADH:flavin oxidoreductase/NADH oxidase N-terminal" evidence="2">
    <location>
        <begin position="308"/>
        <end position="634"/>
    </location>
</feature>
<sequence>MRTSLDDAALRSAVMLTASFAAAGRLDRESLEHQSHTLRVLSARVQSADMAASEPTLAAMLLLAGIEDLNASTMTGSARIVDHDTFEELRWSRGATGFPSIFVLPEGFQEISHLLSDDLIEALKDIHAFQRIRDSDLFPTATVVSPMQIDNHQASIQSRLSGRPDHRTRESPLQECCRIAAYLCCAMLRCPMWRTSGAPAYLASQLLQCLQSCRSEPIWFHNPEIFAWLLYIGGAFSPSDSELRSEFVNDLCRSVVAPCAITRRSTSFCSWPETVRFLKRYIWSDKAYTSYVEHFWHDIKSFGKSSNDVIKHRIAMAPLTRSRATSDHIPTKLMKEYYGQRACAPGTLIISEGTAISAMHGGFPNGPGIWSEEQVAAWREITDEVHHRGSFIFCQLFAMGRAADAATATKEGFPILAPSPIPLRGREDVPRAMTTIEVRQTVQDIAAAARNAMRAGFDGVECHAANGYLLDQFLQDVSNTRTDEYGGSIENRSRLTVEVLEALIDAVGSADRVGLRLSPWSTFQDMHMADPIPQFSDILRKASRWPLAYLHLVESRISGAMDAVDKGHAASERLDFAYNIWRGPILVAGAYGLETARRLVEGEYPDKEIVVVFGRHFIANPDLVLRFKQGLKLNAYDRSTFYIPESPRGYVDYPFSDGYAELVQCDT</sequence>
<dbReference type="CDD" id="cd02933">
    <property type="entry name" value="OYE_like_FMN"/>
    <property type="match status" value="1"/>
</dbReference>
<organism evidence="3 4">
    <name type="scientific">Microdochium bolleyi</name>
    <dbReference type="NCBI Taxonomy" id="196109"/>
    <lineage>
        <taxon>Eukaryota</taxon>
        <taxon>Fungi</taxon>
        <taxon>Dikarya</taxon>
        <taxon>Ascomycota</taxon>
        <taxon>Pezizomycotina</taxon>
        <taxon>Sordariomycetes</taxon>
        <taxon>Xylariomycetidae</taxon>
        <taxon>Xylariales</taxon>
        <taxon>Microdochiaceae</taxon>
        <taxon>Microdochium</taxon>
    </lineage>
</organism>
<dbReference type="Pfam" id="PF00724">
    <property type="entry name" value="Oxidored_FMN"/>
    <property type="match status" value="1"/>
</dbReference>
<name>A0A136IMU1_9PEZI</name>
<keyword evidence="4" id="KW-1185">Reference proteome</keyword>
<dbReference type="Proteomes" id="UP000070501">
    <property type="component" value="Unassembled WGS sequence"/>
</dbReference>
<dbReference type="InterPro" id="IPR045247">
    <property type="entry name" value="Oye-like"/>
</dbReference>
<reference evidence="4" key="1">
    <citation type="submission" date="2016-02" db="EMBL/GenBank/DDBJ databases">
        <title>Draft genome sequence of Microdochium bolleyi, a fungal endophyte of beachgrass.</title>
        <authorList>
            <consortium name="DOE Joint Genome Institute"/>
            <person name="David A.S."/>
            <person name="May G."/>
            <person name="Haridas S."/>
            <person name="Lim J."/>
            <person name="Wang M."/>
            <person name="Labutti K."/>
            <person name="Lipzen A."/>
            <person name="Barry K."/>
            <person name="Grigoriev I.V."/>
        </authorList>
    </citation>
    <scope>NUCLEOTIDE SEQUENCE [LARGE SCALE GENOMIC DNA]</scope>
    <source>
        <strain evidence="4">J235TASD1</strain>
    </source>
</reference>
<dbReference type="Gene3D" id="3.20.20.70">
    <property type="entry name" value="Aldolase class I"/>
    <property type="match status" value="1"/>
</dbReference>
<dbReference type="AlphaFoldDB" id="A0A136IMU1"/>
<keyword evidence="1" id="KW-0285">Flavoprotein</keyword>
<dbReference type="GO" id="GO:0010181">
    <property type="term" value="F:FMN binding"/>
    <property type="evidence" value="ECO:0007669"/>
    <property type="project" value="InterPro"/>
</dbReference>
<proteinExistence type="predicted"/>
<dbReference type="OrthoDB" id="2130169at2759"/>
<dbReference type="PANTHER" id="PTHR22893">
    <property type="entry name" value="NADH OXIDOREDUCTASE-RELATED"/>
    <property type="match status" value="1"/>
</dbReference>
<dbReference type="PANTHER" id="PTHR22893:SF91">
    <property type="entry name" value="NADPH DEHYDROGENASE 2-RELATED"/>
    <property type="match status" value="1"/>
</dbReference>
<gene>
    <name evidence="3" type="ORF">Micbo1qcDRAFT_153127</name>
</gene>